<keyword evidence="4 15" id="KW-0732">Signal</keyword>
<dbReference type="GO" id="GO:0007411">
    <property type="term" value="P:axon guidance"/>
    <property type="evidence" value="ECO:0007669"/>
    <property type="project" value="TreeGrafter"/>
</dbReference>
<evidence type="ECO:0000256" key="15">
    <source>
        <dbReference type="SAM" id="SignalP"/>
    </source>
</evidence>
<keyword evidence="7" id="KW-0524">Neurogenesis</keyword>
<dbReference type="SMART" id="SM00408">
    <property type="entry name" value="IGc2"/>
    <property type="match status" value="9"/>
</dbReference>
<feature type="domain" description="Ig-like" evidence="16">
    <location>
        <begin position="1313"/>
        <end position="1395"/>
    </location>
</feature>
<dbReference type="InterPro" id="IPR013783">
    <property type="entry name" value="Ig-like_fold"/>
</dbReference>
<keyword evidence="5" id="KW-0677">Repeat</keyword>
<feature type="domain" description="Fibronectin type-III" evidence="17">
    <location>
        <begin position="1217"/>
        <end position="1311"/>
    </location>
</feature>
<evidence type="ECO:0000256" key="7">
    <source>
        <dbReference type="ARBA" id="ARBA00022902"/>
    </source>
</evidence>
<dbReference type="SUPFAM" id="SSF48726">
    <property type="entry name" value="Immunoglobulin"/>
    <property type="match status" value="9"/>
</dbReference>
<feature type="domain" description="Ig-like" evidence="16">
    <location>
        <begin position="615"/>
        <end position="707"/>
    </location>
</feature>
<dbReference type="FunFam" id="2.60.40.10:FF:000324">
    <property type="entry name" value="Down syndrome cell adhesion molecule, isoform D"/>
    <property type="match status" value="1"/>
</dbReference>
<evidence type="ECO:0000256" key="10">
    <source>
        <dbReference type="ARBA" id="ARBA00023136"/>
    </source>
</evidence>
<feature type="domain" description="Fibronectin type-III" evidence="17">
    <location>
        <begin position="1501"/>
        <end position="1596"/>
    </location>
</feature>
<dbReference type="SMART" id="SM00409">
    <property type="entry name" value="IG"/>
    <property type="match status" value="10"/>
</dbReference>
<keyword evidence="8" id="KW-1133">Transmembrane helix</keyword>
<dbReference type="Gene3D" id="2.60.40.10">
    <property type="entry name" value="Immunoglobulins"/>
    <property type="match status" value="16"/>
</dbReference>
<dbReference type="InterPro" id="IPR003961">
    <property type="entry name" value="FN3_dom"/>
</dbReference>
<dbReference type="InterPro" id="IPR003599">
    <property type="entry name" value="Ig_sub"/>
</dbReference>
<dbReference type="FunFam" id="2.60.40.10:FF:000017">
    <property type="entry name" value="Down syndrome cell adhesion molecule b"/>
    <property type="match status" value="1"/>
</dbReference>
<keyword evidence="11" id="KW-1015">Disulfide bond</keyword>
<dbReference type="InterPro" id="IPR036116">
    <property type="entry name" value="FN3_sf"/>
</dbReference>
<feature type="domain" description="Fibronectin type-III" evidence="17">
    <location>
        <begin position="1403"/>
        <end position="1497"/>
    </location>
</feature>
<dbReference type="EMBL" id="JX501778">
    <property type="protein sequence ID" value="AGI44584.1"/>
    <property type="molecule type" value="mRNA"/>
</dbReference>
<reference evidence="18" key="1">
    <citation type="journal article" date="2013" name="Fish Shellfish Immunol.">
        <title>A tailless Dscam from Eriocheir sinensis diversified by alternative splicing.</title>
        <authorList>
            <person name="Wang J."/>
            <person name="Wang L."/>
            <person name="Gao Y."/>
            <person name="Jiang Q."/>
            <person name="Yi Q."/>
            <person name="Zhang H."/>
            <person name="Zhou Z."/>
            <person name="Qiu L."/>
            <person name="Song L."/>
        </authorList>
    </citation>
    <scope>NUCLEOTIDE SEQUENCE</scope>
</reference>
<evidence type="ECO:0000256" key="8">
    <source>
        <dbReference type="ARBA" id="ARBA00022989"/>
    </source>
</evidence>
<keyword evidence="3" id="KW-0812">Transmembrane</keyword>
<keyword evidence="6" id="KW-0130">Cell adhesion</keyword>
<keyword evidence="9" id="KW-0770">Synapse</keyword>
<dbReference type="Pfam" id="PF07679">
    <property type="entry name" value="I-set"/>
    <property type="match status" value="4"/>
</dbReference>
<dbReference type="FunFam" id="2.60.40.10:FF:000719">
    <property type="entry name" value="nephrin isoform X1"/>
    <property type="match status" value="1"/>
</dbReference>
<dbReference type="InterPro" id="IPR013098">
    <property type="entry name" value="Ig_I-set"/>
</dbReference>
<dbReference type="Pfam" id="PF25059">
    <property type="entry name" value="FN3_DSCAM-DSCAML_C"/>
    <property type="match status" value="1"/>
</dbReference>
<dbReference type="PANTHER" id="PTHR10075:SF100">
    <property type="entry name" value="FASCICLIN-2"/>
    <property type="match status" value="1"/>
</dbReference>
<keyword evidence="10" id="KW-0472">Membrane</keyword>
<feature type="domain" description="Ig-like" evidence="16">
    <location>
        <begin position="334"/>
        <end position="418"/>
    </location>
</feature>
<dbReference type="FunFam" id="2.60.40.10:FF:000310">
    <property type="entry name" value="Down syndrome cell adhesion molecule, isoform D"/>
    <property type="match status" value="1"/>
</dbReference>
<evidence type="ECO:0000256" key="3">
    <source>
        <dbReference type="ARBA" id="ARBA00022692"/>
    </source>
</evidence>
<dbReference type="Pfam" id="PF13927">
    <property type="entry name" value="Ig_3"/>
    <property type="match status" value="4"/>
</dbReference>
<feature type="chain" id="PRO_5004949139" evidence="15">
    <location>
        <begin position="28"/>
        <end position="1615"/>
    </location>
</feature>
<evidence type="ECO:0000256" key="13">
    <source>
        <dbReference type="ARBA" id="ARBA00023319"/>
    </source>
</evidence>
<dbReference type="GO" id="GO:0098632">
    <property type="term" value="F:cell-cell adhesion mediator activity"/>
    <property type="evidence" value="ECO:0007669"/>
    <property type="project" value="TreeGrafter"/>
</dbReference>
<dbReference type="FunFam" id="2.60.40.10:FF:000394">
    <property type="entry name" value="Down syndrome cell adhesion molecule, isoform J"/>
    <property type="match status" value="1"/>
</dbReference>
<feature type="domain" description="Fibronectin type-III" evidence="17">
    <location>
        <begin position="912"/>
        <end position="1007"/>
    </location>
</feature>
<dbReference type="Pfam" id="PF00041">
    <property type="entry name" value="fn3"/>
    <property type="match status" value="5"/>
</dbReference>
<dbReference type="SMR" id="X2C570"/>
<evidence type="ECO:0000256" key="4">
    <source>
        <dbReference type="ARBA" id="ARBA00022729"/>
    </source>
</evidence>
<dbReference type="CDD" id="cd20958">
    <property type="entry name" value="IgI_5_Dscam"/>
    <property type="match status" value="1"/>
</dbReference>
<feature type="domain" description="Fibronectin type-III" evidence="17">
    <location>
        <begin position="1117"/>
        <end position="1213"/>
    </location>
</feature>
<feature type="domain" description="Fibronectin type-III" evidence="17">
    <location>
        <begin position="1012"/>
        <end position="1112"/>
    </location>
</feature>
<keyword evidence="12" id="KW-0325">Glycoprotein</keyword>
<dbReference type="FunFam" id="2.60.40.10:FF:000093">
    <property type="entry name" value="Down syndrome cell adhesion molecule, isoform B"/>
    <property type="match status" value="1"/>
</dbReference>
<evidence type="ECO:0000259" key="16">
    <source>
        <dbReference type="PROSITE" id="PS50835"/>
    </source>
</evidence>
<dbReference type="GO" id="GO:0070593">
    <property type="term" value="P:dendrite self-avoidance"/>
    <property type="evidence" value="ECO:0007669"/>
    <property type="project" value="TreeGrafter"/>
</dbReference>
<dbReference type="GO" id="GO:0007156">
    <property type="term" value="P:homophilic cell adhesion via plasma membrane adhesion molecules"/>
    <property type="evidence" value="ECO:0007669"/>
    <property type="project" value="TreeGrafter"/>
</dbReference>
<evidence type="ECO:0000256" key="14">
    <source>
        <dbReference type="ARBA" id="ARBA00034103"/>
    </source>
</evidence>
<dbReference type="GO" id="GO:0045202">
    <property type="term" value="C:synapse"/>
    <property type="evidence" value="ECO:0007669"/>
    <property type="project" value="UniProtKB-SubCell"/>
</dbReference>
<dbReference type="FunFam" id="2.60.40.10:FF:000005">
    <property type="entry name" value="Neuronal cell adhesion molecule"/>
    <property type="match status" value="1"/>
</dbReference>
<proteinExistence type="evidence at transcript level"/>
<evidence type="ECO:0000259" key="17">
    <source>
        <dbReference type="PROSITE" id="PS50853"/>
    </source>
</evidence>
<feature type="domain" description="Ig-like" evidence="16">
    <location>
        <begin position="524"/>
        <end position="608"/>
    </location>
</feature>
<dbReference type="SUPFAM" id="SSF49265">
    <property type="entry name" value="Fibronectin type III"/>
    <property type="match status" value="3"/>
</dbReference>
<comment type="subcellular location">
    <subcellularLocation>
        <location evidence="1">Cell membrane</location>
        <topology evidence="1">Single-pass type I membrane protein</topology>
    </subcellularLocation>
    <subcellularLocation>
        <location evidence="14">Synapse</location>
    </subcellularLocation>
</comment>
<evidence type="ECO:0000256" key="1">
    <source>
        <dbReference type="ARBA" id="ARBA00004251"/>
    </source>
</evidence>
<dbReference type="OrthoDB" id="5969272at2759"/>
<dbReference type="CDD" id="cd00063">
    <property type="entry name" value="FN3"/>
    <property type="match status" value="6"/>
</dbReference>
<evidence type="ECO:0000256" key="9">
    <source>
        <dbReference type="ARBA" id="ARBA00023018"/>
    </source>
</evidence>
<dbReference type="InterPro" id="IPR036179">
    <property type="entry name" value="Ig-like_dom_sf"/>
</dbReference>
<dbReference type="FunFam" id="2.60.40.10:FF:001049">
    <property type="entry name" value="Down syndrome cell adhesion molecule-like protein Dscam2"/>
    <property type="match status" value="1"/>
</dbReference>
<accession>X2C570</accession>
<keyword evidence="13" id="KW-0393">Immunoglobulin domain</keyword>
<dbReference type="InterPro" id="IPR007110">
    <property type="entry name" value="Ig-like_dom"/>
</dbReference>
<evidence type="ECO:0000256" key="6">
    <source>
        <dbReference type="ARBA" id="ARBA00022889"/>
    </source>
</evidence>
<gene>
    <name evidence="18" type="primary">dscam</name>
</gene>
<feature type="domain" description="Ig-like" evidence="16">
    <location>
        <begin position="32"/>
        <end position="128"/>
    </location>
</feature>
<dbReference type="SMART" id="SM00060">
    <property type="entry name" value="FN3"/>
    <property type="match status" value="6"/>
</dbReference>
<feature type="domain" description="Ig-like" evidence="16">
    <location>
        <begin position="712"/>
        <end position="800"/>
    </location>
</feature>
<dbReference type="InterPro" id="IPR056754">
    <property type="entry name" value="DSCAM/DSCAML_C"/>
</dbReference>
<dbReference type="FunFam" id="2.60.40.10:FF:000120">
    <property type="entry name" value="Down syndrome cell adhesion molecule like 1"/>
    <property type="match status" value="1"/>
</dbReference>
<organism evidence="18">
    <name type="scientific">Eriocheir sinensis</name>
    <name type="common">Chinese mitten crab</name>
    <dbReference type="NCBI Taxonomy" id="95602"/>
    <lineage>
        <taxon>Eukaryota</taxon>
        <taxon>Metazoa</taxon>
        <taxon>Ecdysozoa</taxon>
        <taxon>Arthropoda</taxon>
        <taxon>Crustacea</taxon>
        <taxon>Multicrustacea</taxon>
        <taxon>Malacostraca</taxon>
        <taxon>Eumalacostraca</taxon>
        <taxon>Eucarida</taxon>
        <taxon>Decapoda</taxon>
        <taxon>Pleocyemata</taxon>
        <taxon>Brachyura</taxon>
        <taxon>Eubrachyura</taxon>
        <taxon>Grapsoidea</taxon>
        <taxon>Varunidae</taxon>
        <taxon>Eriocheir</taxon>
    </lineage>
</organism>
<evidence type="ECO:0000256" key="2">
    <source>
        <dbReference type="ARBA" id="ARBA00022475"/>
    </source>
</evidence>
<feature type="domain" description="Ig-like" evidence="16">
    <location>
        <begin position="811"/>
        <end position="903"/>
    </location>
</feature>
<evidence type="ECO:0000256" key="12">
    <source>
        <dbReference type="ARBA" id="ARBA00023180"/>
    </source>
</evidence>
<protein>
    <submittedName>
        <fullName evidence="18">Down syndrome cell adhesion molecule, isoform A</fullName>
    </submittedName>
</protein>
<evidence type="ECO:0000256" key="11">
    <source>
        <dbReference type="ARBA" id="ARBA00023157"/>
    </source>
</evidence>
<dbReference type="PANTHER" id="PTHR10075">
    <property type="entry name" value="BASIGIN RELATED"/>
    <property type="match status" value="1"/>
</dbReference>
<evidence type="ECO:0000256" key="5">
    <source>
        <dbReference type="ARBA" id="ARBA00022737"/>
    </source>
</evidence>
<dbReference type="CDD" id="cd20956">
    <property type="entry name" value="IgI_4_Dscam"/>
    <property type="match status" value="1"/>
</dbReference>
<feature type="signal peptide" evidence="15">
    <location>
        <begin position="1"/>
        <end position="27"/>
    </location>
</feature>
<feature type="domain" description="Ig-like" evidence="16">
    <location>
        <begin position="241"/>
        <end position="331"/>
    </location>
</feature>
<dbReference type="PROSITE" id="PS50835">
    <property type="entry name" value="IG_LIKE"/>
    <property type="match status" value="9"/>
</dbReference>
<dbReference type="FunFam" id="2.60.40.10:FF:000410">
    <property type="entry name" value="Down syndrome cell adhesion molecule, isoform H"/>
    <property type="match status" value="1"/>
</dbReference>
<dbReference type="GO" id="GO:0005886">
    <property type="term" value="C:plasma membrane"/>
    <property type="evidence" value="ECO:0007669"/>
    <property type="project" value="UniProtKB-SubCell"/>
</dbReference>
<dbReference type="InterPro" id="IPR003598">
    <property type="entry name" value="Ig_sub2"/>
</dbReference>
<dbReference type="PROSITE" id="PS50853">
    <property type="entry name" value="FN3"/>
    <property type="match status" value="6"/>
</dbReference>
<feature type="domain" description="Ig-like" evidence="16">
    <location>
        <begin position="426"/>
        <end position="519"/>
    </location>
</feature>
<name>X2C570_ERISI</name>
<dbReference type="GO" id="GO:0030424">
    <property type="term" value="C:axon"/>
    <property type="evidence" value="ECO:0007669"/>
    <property type="project" value="TreeGrafter"/>
</dbReference>
<dbReference type="FunFam" id="2.60.40.10:FF:000333">
    <property type="entry name" value="Down syndrome cell adhesion molecule"/>
    <property type="match status" value="1"/>
</dbReference>
<keyword evidence="2" id="KW-1003">Cell membrane</keyword>
<dbReference type="FunFam" id="2.60.40.10:FF:000104">
    <property type="entry name" value="Down syndrome cell adhesion molecule b"/>
    <property type="match status" value="1"/>
</dbReference>
<evidence type="ECO:0000313" key="18">
    <source>
        <dbReference type="EMBL" id="AGI44584.1"/>
    </source>
</evidence>
<sequence>MGSTPVVPPISPQLLLLAALAIGTVMCSESGPVIVEEPDNRVDFSNSTGANIHCSVRGHPKPSVVWVRAEDGNAIGDVPGLRRVLANGTLMFPPFRAKDYRQEVHAQVYRCQASNPHGSVHSRDVHVRAVVHQSYTLEAHNQNVIRGNSAIIKCEIPSFVADFVSVQAWVDSEGKAYYPNSHYDGKYLVLPSGELHIRSVSSEDGFKSYKCRTVHRLTQETRLSATAGRLVISDPVGFSAPKFTWEERVNTLLTVLKPAASNVSLFCEAQGFPVPAVRWFKFSETGRKASVELGERIKQVGGTLIIREAKVEDSGKYLCVVNNSVGGESVETVPTVTAPLSAQVEPKVQTVEFGRPATFTCTYRGNPVKSVSWLKDGVLLEHKEAVLRINSVGREDKGMYQCFVRNDQESAQATAELKLGGRFEPPQLTYTFEPSTLQPGPSVYLKCVAAGNPTPEITWELDGTRLSNSERMQVGQYVTVNGEVVSHLNISGVLTNDGGQYACIASSTVGSVKHAARLNVYGLPYIRPMDKVAVVAGENMIVHCPVAGYPIDSIVWEKNGRMLPINRRQHPHDNGTLIVEAVERSSDQGRYTCVARNTQGYTARGDLDVQVMAAPVIMPFMIPPENFEGMSIQILCTLLSGDDPVTLYWLKDKISMNTDNLEGTNISSVGPRTSMLAIPSVGQRHSGEYTCVASNRAGQTNHSVTLNVLVPPRWIVEPTDKAFALGSDARLECKADGFPRPSLGWKKAAGTTPGDYRDLAVSNPNVRVTDDGTLQIVNIQKSHEGYYLCEANNGIGAGLSTVIYVRVQAPPQFKIQYRNQTASREEDAVLECEAEGETPIGILWSKNKHSIDQATEPRYTIREEMRGGSVHSSLSIKTTDRTDSAVYTCVATNAFGSADTNINLIIQERPEQPSSLKVLDKSGRSVELSWTRPYDGNSPVTRYIVEYKLSRRNWDTDSERMMVPGEQNMAGVLDLRPATTYHLRIVARNEIGDSEPSDTVTIITAEEAPSGPPRDLKVTAVDQNSLRVTWKPPLREEWNGDIQGYQVGYRLASSNSSYVFETVEFSKEMGKEHHLVITKLNVYTEYAVVVSAFNKIGQGPKTDEFHAYTAEGTPQQPPQDVTCTTLTSQTIRVSWSSPPLETVQGVIKGYKVFYGPSDVWYDEESKDIKITSSTETHLHGLQKYTNYSLQVLAHTSGGEGVRSQPIHCQTDQDIPEAPTSVKALVMSADSILVSWLPPERPNGIITQYTVYYKEHGKSDTEATQQKLLPSQLNYEASGLKRRDAYVFWVTASTTVGEGEMSELVHLKLSNKVPAKIASFDEEYLATYKEDVKLLCQVVGLPPPEIRWTVHGEPFTPNERLRLLPEGSLLIREVSRDDAGEYTCHVENAYGQDTITHKLLIQAPPHPPEITLLSTTTNSIEVKLKPSVIDDTTPIHGYTIYYKPEFSNRESVQVSASVRSYTLESLWCGSQYQIYASAYNKIGTGEPSEVLNTRTKGKKPEVPEVHRFVEVSSSSITLHLNAWQDGGCPMNYFVVEYKPRHQSEWIMASNQVKPKGNYAIMELTPATWYNPRISAHNNAGSSVAEYECATLTLTGGKLLSFVFNPSLHYCFAKFSK</sequence>